<dbReference type="Proteomes" id="UP001176883">
    <property type="component" value="Unassembled WGS sequence"/>
</dbReference>
<comment type="similarity">
    <text evidence="2">Belongs to the SusD family.</text>
</comment>
<accession>A0ABT8WBE1</accession>
<evidence type="ECO:0000313" key="9">
    <source>
        <dbReference type="EMBL" id="MDO5970347.1"/>
    </source>
</evidence>
<proteinExistence type="inferred from homology"/>
<dbReference type="RefSeq" id="WP_303278038.1">
    <property type="nucleotide sequence ID" value="NZ_JAUOEK010000119.1"/>
</dbReference>
<evidence type="ECO:0000259" key="7">
    <source>
        <dbReference type="Pfam" id="PF07980"/>
    </source>
</evidence>
<keyword evidence="5" id="KW-0998">Cell outer membrane</keyword>
<evidence type="ECO:0000256" key="5">
    <source>
        <dbReference type="ARBA" id="ARBA00023237"/>
    </source>
</evidence>
<keyword evidence="10" id="KW-1185">Reference proteome</keyword>
<feature type="signal peptide" evidence="6">
    <location>
        <begin position="1"/>
        <end position="19"/>
    </location>
</feature>
<evidence type="ECO:0000256" key="2">
    <source>
        <dbReference type="ARBA" id="ARBA00006275"/>
    </source>
</evidence>
<comment type="subcellular location">
    <subcellularLocation>
        <location evidence="1">Cell outer membrane</location>
    </subcellularLocation>
</comment>
<dbReference type="PROSITE" id="PS51257">
    <property type="entry name" value="PROKAR_LIPOPROTEIN"/>
    <property type="match status" value="1"/>
</dbReference>
<dbReference type="SUPFAM" id="SSF48452">
    <property type="entry name" value="TPR-like"/>
    <property type="match status" value="1"/>
</dbReference>
<evidence type="ECO:0000256" key="4">
    <source>
        <dbReference type="ARBA" id="ARBA00023136"/>
    </source>
</evidence>
<evidence type="ECO:0000256" key="3">
    <source>
        <dbReference type="ARBA" id="ARBA00022729"/>
    </source>
</evidence>
<dbReference type="InterPro" id="IPR033985">
    <property type="entry name" value="SusD-like_N"/>
</dbReference>
<organism evidence="9 10">
    <name type="scientific">Flavivirga aquimarina</name>
    <dbReference type="NCBI Taxonomy" id="2027862"/>
    <lineage>
        <taxon>Bacteria</taxon>
        <taxon>Pseudomonadati</taxon>
        <taxon>Bacteroidota</taxon>
        <taxon>Flavobacteriia</taxon>
        <taxon>Flavobacteriales</taxon>
        <taxon>Flavobacteriaceae</taxon>
        <taxon>Flavivirga</taxon>
    </lineage>
</organism>
<evidence type="ECO:0000313" key="10">
    <source>
        <dbReference type="Proteomes" id="UP001176883"/>
    </source>
</evidence>
<dbReference type="InterPro" id="IPR011990">
    <property type="entry name" value="TPR-like_helical_dom_sf"/>
</dbReference>
<dbReference type="Pfam" id="PF07980">
    <property type="entry name" value="SusD_RagB"/>
    <property type="match status" value="1"/>
</dbReference>
<comment type="caution">
    <text evidence="9">The sequence shown here is derived from an EMBL/GenBank/DDBJ whole genome shotgun (WGS) entry which is preliminary data.</text>
</comment>
<keyword evidence="4" id="KW-0472">Membrane</keyword>
<name>A0ABT8WBE1_9FLAO</name>
<feature type="domain" description="RagB/SusD" evidence="7">
    <location>
        <begin position="343"/>
        <end position="446"/>
    </location>
</feature>
<evidence type="ECO:0000256" key="1">
    <source>
        <dbReference type="ARBA" id="ARBA00004442"/>
    </source>
</evidence>
<dbReference type="EMBL" id="JAUOEK010000119">
    <property type="protein sequence ID" value="MDO5970347.1"/>
    <property type="molecule type" value="Genomic_DNA"/>
</dbReference>
<dbReference type="InterPro" id="IPR012944">
    <property type="entry name" value="SusD_RagB_dom"/>
</dbReference>
<dbReference type="Gene3D" id="1.25.40.390">
    <property type="match status" value="1"/>
</dbReference>
<gene>
    <name evidence="9" type="ORF">Q4Q35_11075</name>
</gene>
<sequence length="475" mass="53290">MKKYIVLIGIITMSFFSCSEESLSLDSPNDVTVEGLLTTTTGFKQLLTGAYDAYQKIPTNEYLLTEVRSDNATVGAQFGSLATYDNFNIVVNDVEVFNYWSNNYKVVYQTNLVLDNQDTFLALSGADETVLGEAYFLRALAHFNLVRVFRDIPYIDQVITVDNFEEFPQLDEAETYQKINADFESAISFLEGAEISNTRANEGTATIFLAKSILSQPSPDYVRAQSLLLPLIEDTNEFGFTLTQNFDDIFARGDDGDENNEEIILKVAYTQSSGNPVTSDSETEDQVQSEAERWSFDMTENGQSNGANLATADLETLMTSALEPVRFPTTIIEDTFFDDRTFNNKWVPDNGEGSGNDWVVLRYADVLLLYCEAVIGDTQSTDSENAIVAYNKVRARAGLDTLDPTTESLSRDALLAERRMEFVFENQRFYDLIRFGVAINVLQAHSDEVGLFFSPSDIYIDIPQREVDNSDGFYN</sequence>
<evidence type="ECO:0000256" key="6">
    <source>
        <dbReference type="SAM" id="SignalP"/>
    </source>
</evidence>
<keyword evidence="3 6" id="KW-0732">Signal</keyword>
<reference evidence="9" key="1">
    <citation type="submission" date="2023-07" db="EMBL/GenBank/DDBJ databases">
        <title>Two novel species in the genus Flavivirga.</title>
        <authorList>
            <person name="Kwon K."/>
        </authorList>
    </citation>
    <scope>NUCLEOTIDE SEQUENCE</scope>
    <source>
        <strain evidence="9">KCTC 52353</strain>
    </source>
</reference>
<feature type="domain" description="SusD-like N-terminal" evidence="8">
    <location>
        <begin position="37"/>
        <end position="211"/>
    </location>
</feature>
<dbReference type="Pfam" id="PF14322">
    <property type="entry name" value="SusD-like_3"/>
    <property type="match status" value="1"/>
</dbReference>
<evidence type="ECO:0000259" key="8">
    <source>
        <dbReference type="Pfam" id="PF14322"/>
    </source>
</evidence>
<feature type="chain" id="PRO_5047335397" evidence="6">
    <location>
        <begin position="20"/>
        <end position="475"/>
    </location>
</feature>
<protein>
    <submittedName>
        <fullName evidence="9">RagB/SusD family nutrient uptake outer membrane protein</fullName>
    </submittedName>
</protein>